<dbReference type="AlphaFoldDB" id="A0A9P1MDG8"/>
<feature type="compositionally biased region" description="Low complexity" evidence="1">
    <location>
        <begin position="58"/>
        <end position="67"/>
    </location>
</feature>
<feature type="compositionally biased region" description="Polar residues" evidence="1">
    <location>
        <begin position="31"/>
        <end position="57"/>
    </location>
</feature>
<name>A0A9P1MDG8_9PEZI</name>
<evidence type="ECO:0008006" key="4">
    <source>
        <dbReference type="Google" id="ProtNLM"/>
    </source>
</evidence>
<evidence type="ECO:0000313" key="3">
    <source>
        <dbReference type="Proteomes" id="UP000838763"/>
    </source>
</evidence>
<accession>A0A9P1MDG8</accession>
<feature type="compositionally biased region" description="Basic residues" evidence="1">
    <location>
        <begin position="179"/>
        <end position="199"/>
    </location>
</feature>
<dbReference type="Proteomes" id="UP000838763">
    <property type="component" value="Unassembled WGS sequence"/>
</dbReference>
<evidence type="ECO:0000256" key="1">
    <source>
        <dbReference type="SAM" id="MobiDB-lite"/>
    </source>
</evidence>
<evidence type="ECO:0000313" key="2">
    <source>
        <dbReference type="EMBL" id="CAI4216778.1"/>
    </source>
</evidence>
<feature type="region of interest" description="Disordered" evidence="1">
    <location>
        <begin position="31"/>
        <end position="67"/>
    </location>
</feature>
<feature type="compositionally biased region" description="Polar residues" evidence="1">
    <location>
        <begin position="133"/>
        <end position="147"/>
    </location>
</feature>
<organism evidence="2 3">
    <name type="scientific">Parascedosporium putredinis</name>
    <dbReference type="NCBI Taxonomy" id="1442378"/>
    <lineage>
        <taxon>Eukaryota</taxon>
        <taxon>Fungi</taxon>
        <taxon>Dikarya</taxon>
        <taxon>Ascomycota</taxon>
        <taxon>Pezizomycotina</taxon>
        <taxon>Sordariomycetes</taxon>
        <taxon>Hypocreomycetidae</taxon>
        <taxon>Microascales</taxon>
        <taxon>Microascaceae</taxon>
        <taxon>Parascedosporium</taxon>
    </lineage>
</organism>
<protein>
    <recommendedName>
        <fullName evidence="4">Transcription factor RfeD</fullName>
    </recommendedName>
</protein>
<keyword evidence="3" id="KW-1185">Reference proteome</keyword>
<feature type="compositionally biased region" description="Low complexity" evidence="1">
    <location>
        <begin position="152"/>
        <end position="166"/>
    </location>
</feature>
<feature type="compositionally biased region" description="Basic and acidic residues" evidence="1">
    <location>
        <begin position="206"/>
        <end position="226"/>
    </location>
</feature>
<feature type="region of interest" description="Disordered" evidence="1">
    <location>
        <begin position="245"/>
        <end position="278"/>
    </location>
</feature>
<dbReference type="EMBL" id="CALLCH030000015">
    <property type="protein sequence ID" value="CAI4216778.1"/>
    <property type="molecule type" value="Genomic_DNA"/>
</dbReference>
<sequence length="278" mass="30780">MQEHIRRAHPEHYISKLPATEESFLLMINTPPSERTPAQQQNSTPATANAAQPPVNQQGASMPPAASAAAALAQLHGHRGEHEWDSEGVKIPPVDFKIGREMLKHPWQQQDWHPDADGRKIPRSSIELPPIHMSSSDVTSDPFSNPNRPRDLLPSILPGSPPGRSSTLPPLHRGLGPTRPRKQSVTKRGREAHHKKQKSKGSTNDWLRRIQNDDRLRPGINDRKALSAEPTADFGKRWEDLIDAADQAASAAGDVDEDRTPSKGTTEMPSMCNDWRSI</sequence>
<reference evidence="2" key="1">
    <citation type="submission" date="2022-11" db="EMBL/GenBank/DDBJ databases">
        <authorList>
            <person name="Scott C."/>
            <person name="Bruce N."/>
        </authorList>
    </citation>
    <scope>NUCLEOTIDE SEQUENCE</scope>
</reference>
<gene>
    <name evidence="2" type="ORF">PPNO1_LOCUS6425</name>
</gene>
<feature type="region of interest" description="Disordered" evidence="1">
    <location>
        <begin position="106"/>
        <end position="231"/>
    </location>
</feature>
<comment type="caution">
    <text evidence="2">The sequence shown here is derived from an EMBL/GenBank/DDBJ whole genome shotgun (WGS) entry which is preliminary data.</text>
</comment>
<proteinExistence type="predicted"/>
<dbReference type="OrthoDB" id="5405791at2759"/>